<protein>
    <submittedName>
        <fullName evidence="1">Uncharacterized protein</fullName>
    </submittedName>
</protein>
<gene>
    <name evidence="1" type="ORF">Poly59_13120</name>
</gene>
<accession>A0A5C6FFM4</accession>
<dbReference type="Gene3D" id="2.60.40.10">
    <property type="entry name" value="Immunoglobulins"/>
    <property type="match status" value="1"/>
</dbReference>
<name>A0A5C6FFM4_9BACT</name>
<organism evidence="1 2">
    <name type="scientific">Rubripirellula reticaptiva</name>
    <dbReference type="NCBI Taxonomy" id="2528013"/>
    <lineage>
        <taxon>Bacteria</taxon>
        <taxon>Pseudomonadati</taxon>
        <taxon>Planctomycetota</taxon>
        <taxon>Planctomycetia</taxon>
        <taxon>Pirellulales</taxon>
        <taxon>Pirellulaceae</taxon>
        <taxon>Rubripirellula</taxon>
    </lineage>
</organism>
<comment type="caution">
    <text evidence="1">The sequence shown here is derived from an EMBL/GenBank/DDBJ whole genome shotgun (WGS) entry which is preliminary data.</text>
</comment>
<evidence type="ECO:0000313" key="1">
    <source>
        <dbReference type="EMBL" id="TWU58401.1"/>
    </source>
</evidence>
<proteinExistence type="predicted"/>
<keyword evidence="2" id="KW-1185">Reference proteome</keyword>
<dbReference type="EMBL" id="SJPX01000001">
    <property type="protein sequence ID" value="TWU58401.1"/>
    <property type="molecule type" value="Genomic_DNA"/>
</dbReference>
<dbReference type="AlphaFoldDB" id="A0A5C6FFM4"/>
<dbReference type="OrthoDB" id="7821947at2"/>
<dbReference type="RefSeq" id="WP_146533138.1">
    <property type="nucleotide sequence ID" value="NZ_SJPX01000001.1"/>
</dbReference>
<evidence type="ECO:0000313" key="2">
    <source>
        <dbReference type="Proteomes" id="UP000317977"/>
    </source>
</evidence>
<sequence length="78" mass="8315">MADRIVITDSPSNVDNSEAFTITVEDMGAIQRIAGVRSGALTHAVNNDMCFVNLGFTVIDSNTIQVITFNTSIIIPGT</sequence>
<dbReference type="Proteomes" id="UP000317977">
    <property type="component" value="Unassembled WGS sequence"/>
</dbReference>
<dbReference type="InterPro" id="IPR013783">
    <property type="entry name" value="Ig-like_fold"/>
</dbReference>
<reference evidence="1 2" key="1">
    <citation type="submission" date="2019-02" db="EMBL/GenBank/DDBJ databases">
        <title>Deep-cultivation of Planctomycetes and their phenomic and genomic characterization uncovers novel biology.</title>
        <authorList>
            <person name="Wiegand S."/>
            <person name="Jogler M."/>
            <person name="Boedeker C."/>
            <person name="Pinto D."/>
            <person name="Vollmers J."/>
            <person name="Rivas-Marin E."/>
            <person name="Kohn T."/>
            <person name="Peeters S.H."/>
            <person name="Heuer A."/>
            <person name="Rast P."/>
            <person name="Oberbeckmann S."/>
            <person name="Bunk B."/>
            <person name="Jeske O."/>
            <person name="Meyerdierks A."/>
            <person name="Storesund J.E."/>
            <person name="Kallscheuer N."/>
            <person name="Luecker S."/>
            <person name="Lage O.M."/>
            <person name="Pohl T."/>
            <person name="Merkel B.J."/>
            <person name="Hornburger P."/>
            <person name="Mueller R.-W."/>
            <person name="Bruemmer F."/>
            <person name="Labrenz M."/>
            <person name="Spormann A.M."/>
            <person name="Op Den Camp H."/>
            <person name="Overmann J."/>
            <person name="Amann R."/>
            <person name="Jetten M.S.M."/>
            <person name="Mascher T."/>
            <person name="Medema M.H."/>
            <person name="Devos D.P."/>
            <person name="Kaster A.-K."/>
            <person name="Ovreas L."/>
            <person name="Rohde M."/>
            <person name="Galperin M.Y."/>
            <person name="Jogler C."/>
        </authorList>
    </citation>
    <scope>NUCLEOTIDE SEQUENCE [LARGE SCALE GENOMIC DNA]</scope>
    <source>
        <strain evidence="1 2">Poly59</strain>
    </source>
</reference>